<protein>
    <submittedName>
        <fullName evidence="2">Uncharacterized protein</fullName>
    </submittedName>
</protein>
<comment type="caution">
    <text evidence="2">The sequence shown here is derived from an EMBL/GenBank/DDBJ whole genome shotgun (WGS) entry which is preliminary data.</text>
</comment>
<organism evidence="2 3">
    <name type="scientific">Paenibacillus solani</name>
    <dbReference type="NCBI Taxonomy" id="1705565"/>
    <lineage>
        <taxon>Bacteria</taxon>
        <taxon>Bacillati</taxon>
        <taxon>Bacillota</taxon>
        <taxon>Bacilli</taxon>
        <taxon>Bacillales</taxon>
        <taxon>Paenibacillaceae</taxon>
        <taxon>Paenibacillus</taxon>
    </lineage>
</organism>
<proteinExistence type="predicted"/>
<dbReference type="OrthoDB" id="2592364at2"/>
<evidence type="ECO:0000313" key="3">
    <source>
        <dbReference type="Proteomes" id="UP000036932"/>
    </source>
</evidence>
<evidence type="ECO:0000313" key="2">
    <source>
        <dbReference type="EMBL" id="KOR90115.1"/>
    </source>
</evidence>
<keyword evidence="1" id="KW-1133">Transmembrane helix</keyword>
<sequence length="191" mass="21880">MKKISFLILAAIVVVINYTPLFLGGYMYNEEQAVRRLYPEYTGNKLYEKREDQHKLVVWSDGNQKIVTVVENKWGWLYRARNSVELVRTSQDEPFIRTWSATNHGGNDIYDTILAVETSENESSTIVVTNEPMDEEPVADLERLKALSGIYIEMDVEQGYAVYYGQLPADQTGGFVFRSIDSEGKILSIHR</sequence>
<keyword evidence="3" id="KW-1185">Reference proteome</keyword>
<dbReference type="AlphaFoldDB" id="A0A0M1P722"/>
<reference evidence="3" key="1">
    <citation type="submission" date="2015-08" db="EMBL/GenBank/DDBJ databases">
        <title>Genome sequencing project for genomic taxonomy and phylogenomics of Bacillus-like bacteria.</title>
        <authorList>
            <person name="Liu B."/>
            <person name="Wang J."/>
            <person name="Zhu Y."/>
            <person name="Liu G."/>
            <person name="Chen Q."/>
            <person name="Chen Z."/>
            <person name="Lan J."/>
            <person name="Che J."/>
            <person name="Ge C."/>
            <person name="Shi H."/>
            <person name="Pan Z."/>
            <person name="Liu X."/>
        </authorList>
    </citation>
    <scope>NUCLEOTIDE SEQUENCE [LARGE SCALE GENOMIC DNA]</scope>
    <source>
        <strain evidence="3">FJAT-22460</strain>
    </source>
</reference>
<evidence type="ECO:0000256" key="1">
    <source>
        <dbReference type="SAM" id="Phobius"/>
    </source>
</evidence>
<feature type="transmembrane region" description="Helical" evidence="1">
    <location>
        <begin position="6"/>
        <end position="28"/>
    </location>
</feature>
<dbReference type="Proteomes" id="UP000036932">
    <property type="component" value="Unassembled WGS sequence"/>
</dbReference>
<name>A0A0M1P722_9BACL</name>
<accession>A0A0M1P722</accession>
<keyword evidence="1" id="KW-0472">Membrane</keyword>
<dbReference type="RefSeq" id="WP_054403062.1">
    <property type="nucleotide sequence ID" value="NZ_LIUT01000001.1"/>
</dbReference>
<dbReference type="PATRIC" id="fig|1705565.3.peg.4809"/>
<keyword evidence="1" id="KW-0812">Transmembrane</keyword>
<gene>
    <name evidence="2" type="ORF">AM231_13865</name>
</gene>
<dbReference type="EMBL" id="LIUT01000001">
    <property type="protein sequence ID" value="KOR90115.1"/>
    <property type="molecule type" value="Genomic_DNA"/>
</dbReference>